<name>A0A1J5Q6J3_9ZZZZ</name>
<protein>
    <submittedName>
        <fullName evidence="2">Uncharacterized protein</fullName>
    </submittedName>
</protein>
<dbReference type="AlphaFoldDB" id="A0A1J5Q6J3"/>
<proteinExistence type="predicted"/>
<sequence length="339" mass="37194">MRSSDQPAALNGRCQCLNFSSRISEGWSRRRRKPAFPEDAVLCIPRRLPVGAFALDQAPEVRSGFQCGRLSTCQIVVSAHDALTHQQDAIAVEHDVVEAEHAVMALRTHPVQGKTPERELFRVNSGIFQLRDGAPRFLFGIVAAVRLCGPIGVRQCPAQIRGNAPRGLSQTLTDHRAQHRFGRDHIPDGLLEQIDPQGLLDPHDEADVVNRTPQQLLPQEDFLLRQAQRNRFQIGAKICVGVGLVCLCDVWEECHVFFVEVARGQASTEEAHGSRVGTVNSNSSTDKGRDCRGSEALTTIPARAPRAVHVRGTGGGSRLILWHRGALRRSGVGEFCAIP</sequence>
<evidence type="ECO:0000256" key="1">
    <source>
        <dbReference type="SAM" id="MobiDB-lite"/>
    </source>
</evidence>
<reference evidence="2" key="1">
    <citation type="submission" date="2016-10" db="EMBL/GenBank/DDBJ databases">
        <title>Sequence of Gallionella enrichment culture.</title>
        <authorList>
            <person name="Poehlein A."/>
            <person name="Muehling M."/>
            <person name="Daniel R."/>
        </authorList>
    </citation>
    <scope>NUCLEOTIDE SEQUENCE</scope>
</reference>
<feature type="region of interest" description="Disordered" evidence="1">
    <location>
        <begin position="269"/>
        <end position="291"/>
    </location>
</feature>
<gene>
    <name evidence="2" type="ORF">GALL_427060</name>
</gene>
<accession>A0A1J5Q6J3</accession>
<organism evidence="2">
    <name type="scientific">mine drainage metagenome</name>
    <dbReference type="NCBI Taxonomy" id="410659"/>
    <lineage>
        <taxon>unclassified sequences</taxon>
        <taxon>metagenomes</taxon>
        <taxon>ecological metagenomes</taxon>
    </lineage>
</organism>
<comment type="caution">
    <text evidence="2">The sequence shown here is derived from an EMBL/GenBank/DDBJ whole genome shotgun (WGS) entry which is preliminary data.</text>
</comment>
<dbReference type="EMBL" id="MLJW01002108">
    <property type="protein sequence ID" value="OIQ75623.1"/>
    <property type="molecule type" value="Genomic_DNA"/>
</dbReference>
<evidence type="ECO:0000313" key="2">
    <source>
        <dbReference type="EMBL" id="OIQ75623.1"/>
    </source>
</evidence>